<dbReference type="InterPro" id="IPR001647">
    <property type="entry name" value="HTH_TetR"/>
</dbReference>
<dbReference type="SUPFAM" id="SSF46689">
    <property type="entry name" value="Homeodomain-like"/>
    <property type="match status" value="1"/>
</dbReference>
<dbReference type="PROSITE" id="PS01081">
    <property type="entry name" value="HTH_TETR_1"/>
    <property type="match status" value="1"/>
</dbReference>
<organism evidence="6 7">
    <name type="scientific">Nocardia aurantia</name>
    <dbReference type="NCBI Taxonomy" id="2585199"/>
    <lineage>
        <taxon>Bacteria</taxon>
        <taxon>Bacillati</taxon>
        <taxon>Actinomycetota</taxon>
        <taxon>Actinomycetes</taxon>
        <taxon>Mycobacteriales</taxon>
        <taxon>Nocardiaceae</taxon>
        <taxon>Nocardia</taxon>
    </lineage>
</organism>
<sequence>MTERRAAPPREGPTGREAVAAAVLTHAADLFAERGPTATSIRDIAERAGVNHGLVFRHFGTKDELVGQVLDHLGAESGALAAAGGFSVTDRRFARHLRVLARCILDGYPVETLQQRFPVMRQLLERTRAEHADDRAAALAVAHAAAFGLGWQLFEPFLRASTGLQDLPDAELGELIGDRIGRLLAGDDRS</sequence>
<dbReference type="RefSeq" id="WP_153339076.1">
    <property type="nucleotide sequence ID" value="NZ_WEGI01000002.1"/>
</dbReference>
<dbReference type="PRINTS" id="PR00455">
    <property type="entry name" value="HTHTETR"/>
</dbReference>
<dbReference type="InterPro" id="IPR050109">
    <property type="entry name" value="HTH-type_TetR-like_transc_reg"/>
</dbReference>
<keyword evidence="7" id="KW-1185">Reference proteome</keyword>
<evidence type="ECO:0000313" key="6">
    <source>
        <dbReference type="EMBL" id="MQY25129.1"/>
    </source>
</evidence>
<comment type="caution">
    <text evidence="6">The sequence shown here is derived from an EMBL/GenBank/DDBJ whole genome shotgun (WGS) entry which is preliminary data.</text>
</comment>
<evidence type="ECO:0000313" key="7">
    <source>
        <dbReference type="Proteomes" id="UP000431401"/>
    </source>
</evidence>
<keyword evidence="2 4" id="KW-0238">DNA-binding</keyword>
<gene>
    <name evidence="6" type="ORF">NRB56_06850</name>
</gene>
<feature type="domain" description="HTH tetR-type" evidence="5">
    <location>
        <begin position="17"/>
        <end position="77"/>
    </location>
</feature>
<evidence type="ECO:0000256" key="4">
    <source>
        <dbReference type="PROSITE-ProRule" id="PRU00335"/>
    </source>
</evidence>
<protein>
    <submittedName>
        <fullName evidence="6">HTH-type transcriptional repressor</fullName>
    </submittedName>
</protein>
<dbReference type="GO" id="GO:0000976">
    <property type="term" value="F:transcription cis-regulatory region binding"/>
    <property type="evidence" value="ECO:0007669"/>
    <property type="project" value="TreeGrafter"/>
</dbReference>
<keyword evidence="3" id="KW-0804">Transcription</keyword>
<name>A0A7K0DHF5_9NOCA</name>
<evidence type="ECO:0000256" key="2">
    <source>
        <dbReference type="ARBA" id="ARBA00023125"/>
    </source>
</evidence>
<dbReference type="PROSITE" id="PS50977">
    <property type="entry name" value="HTH_TETR_2"/>
    <property type="match status" value="1"/>
</dbReference>
<dbReference type="Gene3D" id="1.10.357.10">
    <property type="entry name" value="Tetracycline Repressor, domain 2"/>
    <property type="match status" value="1"/>
</dbReference>
<dbReference type="InterPro" id="IPR009057">
    <property type="entry name" value="Homeodomain-like_sf"/>
</dbReference>
<dbReference type="InterPro" id="IPR023772">
    <property type="entry name" value="DNA-bd_HTH_TetR-type_CS"/>
</dbReference>
<dbReference type="GO" id="GO:0003700">
    <property type="term" value="F:DNA-binding transcription factor activity"/>
    <property type="evidence" value="ECO:0007669"/>
    <property type="project" value="TreeGrafter"/>
</dbReference>
<evidence type="ECO:0000256" key="1">
    <source>
        <dbReference type="ARBA" id="ARBA00023015"/>
    </source>
</evidence>
<evidence type="ECO:0000259" key="5">
    <source>
        <dbReference type="PROSITE" id="PS50977"/>
    </source>
</evidence>
<dbReference type="PANTHER" id="PTHR30055">
    <property type="entry name" value="HTH-TYPE TRANSCRIPTIONAL REGULATOR RUTR"/>
    <property type="match status" value="1"/>
</dbReference>
<dbReference type="AlphaFoldDB" id="A0A7K0DHF5"/>
<proteinExistence type="predicted"/>
<dbReference type="PANTHER" id="PTHR30055:SF234">
    <property type="entry name" value="HTH-TYPE TRANSCRIPTIONAL REGULATOR BETI"/>
    <property type="match status" value="1"/>
</dbReference>
<dbReference type="Pfam" id="PF00440">
    <property type="entry name" value="TetR_N"/>
    <property type="match status" value="1"/>
</dbReference>
<dbReference type="Proteomes" id="UP000431401">
    <property type="component" value="Unassembled WGS sequence"/>
</dbReference>
<feature type="DNA-binding region" description="H-T-H motif" evidence="4">
    <location>
        <begin position="40"/>
        <end position="59"/>
    </location>
</feature>
<keyword evidence="1" id="KW-0805">Transcription regulation</keyword>
<dbReference type="OrthoDB" id="3210235at2"/>
<accession>A0A7K0DHF5</accession>
<dbReference type="EMBL" id="WEGI01000002">
    <property type="protein sequence ID" value="MQY25129.1"/>
    <property type="molecule type" value="Genomic_DNA"/>
</dbReference>
<evidence type="ECO:0000256" key="3">
    <source>
        <dbReference type="ARBA" id="ARBA00023163"/>
    </source>
</evidence>
<reference evidence="6 7" key="1">
    <citation type="submission" date="2019-10" db="EMBL/GenBank/DDBJ databases">
        <title>Nocardia macrotermitis sp. nov. and Nocardia aurantia sp. nov., isolated from the gut of fungus growing-termite Macrotermes natalensis.</title>
        <authorList>
            <person name="Benndorf R."/>
            <person name="Schwitalla J."/>
            <person name="Martin K."/>
            <person name="De Beer W."/>
            <person name="Kaster A.-K."/>
            <person name="Vollmers J."/>
            <person name="Poulsen M."/>
            <person name="Beemelmanns C."/>
        </authorList>
    </citation>
    <scope>NUCLEOTIDE SEQUENCE [LARGE SCALE GENOMIC DNA]</scope>
    <source>
        <strain evidence="6 7">RB56</strain>
    </source>
</reference>